<gene>
    <name evidence="2" type="ORF">P5G51_017775</name>
</gene>
<proteinExistence type="predicted"/>
<evidence type="ECO:0000256" key="1">
    <source>
        <dbReference type="SAM" id="Phobius"/>
    </source>
</evidence>
<dbReference type="RefSeq" id="WP_306066056.1">
    <property type="nucleotide sequence ID" value="NZ_JAROCA020000003.1"/>
</dbReference>
<name>A0ABU5CNB7_9BACI</name>
<feature type="transmembrane region" description="Helical" evidence="1">
    <location>
        <begin position="7"/>
        <end position="24"/>
    </location>
</feature>
<keyword evidence="1" id="KW-0812">Transmembrane</keyword>
<keyword evidence="1" id="KW-1133">Transmembrane helix</keyword>
<protein>
    <submittedName>
        <fullName evidence="2">Uncharacterized protein</fullName>
    </submittedName>
</protein>
<organism evidence="2 3">
    <name type="scientific">Tigheibacillus jepli</name>
    <dbReference type="NCBI Taxonomy" id="3035914"/>
    <lineage>
        <taxon>Bacteria</taxon>
        <taxon>Bacillati</taxon>
        <taxon>Bacillota</taxon>
        <taxon>Bacilli</taxon>
        <taxon>Bacillales</taxon>
        <taxon>Bacillaceae</taxon>
        <taxon>Tigheibacillus</taxon>
    </lineage>
</organism>
<evidence type="ECO:0000313" key="3">
    <source>
        <dbReference type="Proteomes" id="UP001228376"/>
    </source>
</evidence>
<reference evidence="2 3" key="1">
    <citation type="submission" date="2023-10" db="EMBL/GenBank/DDBJ databases">
        <title>179-bfca-hs.</title>
        <authorList>
            <person name="Miliotis G."/>
            <person name="Sengupta P."/>
            <person name="Hameed A."/>
            <person name="Chuvochina M."/>
            <person name="Mcdonagh F."/>
            <person name="Simpson A.C."/>
            <person name="Singh N.K."/>
            <person name="Rekha P.D."/>
            <person name="Raman K."/>
            <person name="Hugenholtz P."/>
            <person name="Venkateswaran K."/>
        </authorList>
    </citation>
    <scope>NUCLEOTIDE SEQUENCE [LARGE SCALE GENOMIC DNA]</scope>
    <source>
        <strain evidence="2 3">179-BFC-A-HS</strain>
    </source>
</reference>
<dbReference type="EMBL" id="JAROCA020000003">
    <property type="protein sequence ID" value="MDY0406943.1"/>
    <property type="molecule type" value="Genomic_DNA"/>
</dbReference>
<keyword evidence="3" id="KW-1185">Reference proteome</keyword>
<keyword evidence="1" id="KW-0472">Membrane</keyword>
<evidence type="ECO:0000313" key="2">
    <source>
        <dbReference type="EMBL" id="MDY0406943.1"/>
    </source>
</evidence>
<comment type="caution">
    <text evidence="2">The sequence shown here is derived from an EMBL/GenBank/DDBJ whole genome shotgun (WGS) entry which is preliminary data.</text>
</comment>
<dbReference type="Proteomes" id="UP001228376">
    <property type="component" value="Unassembled WGS sequence"/>
</dbReference>
<sequence>MSIFLGCLFIIWGVIIIFSSLIKLREKDYKDKGPLGGSGFIEWEFLFRILNGVPYWIVKGIVLFIGLLFIVFGVYIIR</sequence>
<feature type="transmembrane region" description="Helical" evidence="1">
    <location>
        <begin position="53"/>
        <end position="77"/>
    </location>
</feature>
<accession>A0ABU5CNB7</accession>